<reference evidence="1 2" key="1">
    <citation type="submission" date="2024-09" db="EMBL/GenBank/DDBJ databases">
        <authorList>
            <person name="Sun Q."/>
            <person name="Mori K."/>
        </authorList>
    </citation>
    <scope>NUCLEOTIDE SEQUENCE [LARGE SCALE GENOMIC DNA]</scope>
    <source>
        <strain evidence="1 2">TISTR 1856</strain>
    </source>
</reference>
<evidence type="ECO:0000313" key="2">
    <source>
        <dbReference type="Proteomes" id="UP001589748"/>
    </source>
</evidence>
<gene>
    <name evidence="1" type="ORF">ACFFVI_17005</name>
</gene>
<dbReference type="Proteomes" id="UP001589748">
    <property type="component" value="Unassembled WGS sequence"/>
</dbReference>
<accession>A0ABV5LX42</accession>
<keyword evidence="2" id="KW-1185">Reference proteome</keyword>
<evidence type="ECO:0000313" key="1">
    <source>
        <dbReference type="EMBL" id="MFB9378664.1"/>
    </source>
</evidence>
<protein>
    <submittedName>
        <fullName evidence="1">Uncharacterized protein</fullName>
    </submittedName>
</protein>
<comment type="caution">
    <text evidence="1">The sequence shown here is derived from an EMBL/GenBank/DDBJ whole genome shotgun (WGS) entry which is preliminary data.</text>
</comment>
<dbReference type="EMBL" id="JBHMDM010000007">
    <property type="protein sequence ID" value="MFB9378664.1"/>
    <property type="molecule type" value="Genomic_DNA"/>
</dbReference>
<organism evidence="1 2">
    <name type="scientific">Kineococcus gynurae</name>
    <dbReference type="NCBI Taxonomy" id="452979"/>
    <lineage>
        <taxon>Bacteria</taxon>
        <taxon>Bacillati</taxon>
        <taxon>Actinomycetota</taxon>
        <taxon>Actinomycetes</taxon>
        <taxon>Kineosporiales</taxon>
        <taxon>Kineosporiaceae</taxon>
        <taxon>Kineococcus</taxon>
    </lineage>
</organism>
<sequence>MTEIVELGLAPASVETTREQGRRTVRTTSHFLDWTIDGESLRRRIPAADNWVTPFHRPWEEHVPETVDSLLGRRVDPDREVGPGRAGVLLCFICGEVDVSAALDLGPTTVTWSGLRWRDVPDDQEPFVEGVPATLTFDRSRYEALLASAPARLAALPESRDEVELRPPSGATRRFRARWGRRRR</sequence>
<dbReference type="RefSeq" id="WP_380136632.1">
    <property type="nucleotide sequence ID" value="NZ_JBHLUI010000008.1"/>
</dbReference>
<proteinExistence type="predicted"/>
<name>A0ABV5LX42_9ACTN</name>